<evidence type="ECO:0000256" key="6">
    <source>
        <dbReference type="ARBA" id="ARBA00022723"/>
    </source>
</evidence>
<dbReference type="OrthoDB" id="9807630at2"/>
<dbReference type="SFLD" id="SFLDG01129">
    <property type="entry name" value="C1.5:_HAD__Beta-PGM__Phosphata"/>
    <property type="match status" value="1"/>
</dbReference>
<dbReference type="InterPro" id="IPR036412">
    <property type="entry name" value="HAD-like_sf"/>
</dbReference>
<comment type="similarity">
    <text evidence="4 11">Belongs to the HAD-like hydrolase superfamily. CbbY/CbbZ/Gph/YieH family.</text>
</comment>
<comment type="cofactor">
    <cofactor evidence="2 11">
        <name>Mg(2+)</name>
        <dbReference type="ChEBI" id="CHEBI:18420"/>
    </cofactor>
</comment>
<evidence type="ECO:0000256" key="4">
    <source>
        <dbReference type="ARBA" id="ARBA00006171"/>
    </source>
</evidence>
<keyword evidence="9 11" id="KW-0119">Carbohydrate metabolism</keyword>
<dbReference type="STRING" id="1123367.GCA_000621305_02177"/>
<keyword evidence="6 11" id="KW-0479">Metal-binding</keyword>
<dbReference type="SUPFAM" id="SSF56784">
    <property type="entry name" value="HAD-like"/>
    <property type="match status" value="1"/>
</dbReference>
<dbReference type="UniPathway" id="UPA00865">
    <property type="reaction ID" value="UER00834"/>
</dbReference>
<evidence type="ECO:0000256" key="11">
    <source>
        <dbReference type="HAMAP-Rule" id="MF_00495"/>
    </source>
</evidence>
<gene>
    <name evidence="12" type="ORF">C666_16945</name>
</gene>
<evidence type="ECO:0000256" key="8">
    <source>
        <dbReference type="ARBA" id="ARBA00022842"/>
    </source>
</evidence>
<dbReference type="GO" id="GO:0005975">
    <property type="term" value="P:carbohydrate metabolic process"/>
    <property type="evidence" value="ECO:0007669"/>
    <property type="project" value="InterPro"/>
</dbReference>
<dbReference type="GO" id="GO:0046872">
    <property type="term" value="F:metal ion binding"/>
    <property type="evidence" value="ECO:0007669"/>
    <property type="project" value="UniProtKB-KW"/>
</dbReference>
<feature type="binding site" evidence="11">
    <location>
        <position position="15"/>
    </location>
    <ligand>
        <name>Mg(2+)</name>
        <dbReference type="ChEBI" id="CHEBI:18420"/>
    </ligand>
</feature>
<dbReference type="Pfam" id="PF13419">
    <property type="entry name" value="HAD_2"/>
    <property type="match status" value="1"/>
</dbReference>
<dbReference type="PRINTS" id="PR00413">
    <property type="entry name" value="HADHALOGNASE"/>
</dbReference>
<dbReference type="NCBIfam" id="TIGR01449">
    <property type="entry name" value="PGP_bact"/>
    <property type="match status" value="1"/>
</dbReference>
<dbReference type="GO" id="GO:0006281">
    <property type="term" value="P:DNA repair"/>
    <property type="evidence" value="ECO:0007669"/>
    <property type="project" value="TreeGrafter"/>
</dbReference>
<evidence type="ECO:0000313" key="13">
    <source>
        <dbReference type="Proteomes" id="UP000013232"/>
    </source>
</evidence>
<comment type="catalytic activity">
    <reaction evidence="1 11">
        <text>2-phosphoglycolate + H2O = glycolate + phosphate</text>
        <dbReference type="Rhea" id="RHEA:14369"/>
        <dbReference type="ChEBI" id="CHEBI:15377"/>
        <dbReference type="ChEBI" id="CHEBI:29805"/>
        <dbReference type="ChEBI" id="CHEBI:43474"/>
        <dbReference type="ChEBI" id="CHEBI:58033"/>
        <dbReference type="EC" id="3.1.3.18"/>
    </reaction>
</comment>
<comment type="function">
    <text evidence="10 11">Specifically catalyzes the dephosphorylation of 2-phosphoglycolate. Is involved in the dissimilation of the intracellular 2-phosphoglycolate formed during the DNA repair of 3'-phosphoglycolate ends, a major class of DNA lesions induced by oxidative stress.</text>
</comment>
<keyword evidence="8 11" id="KW-0460">Magnesium</keyword>
<dbReference type="PANTHER" id="PTHR43434:SF1">
    <property type="entry name" value="PHOSPHOGLYCOLATE PHOSPHATASE"/>
    <property type="match status" value="1"/>
</dbReference>
<dbReference type="InterPro" id="IPR006439">
    <property type="entry name" value="HAD-SF_hydro_IA"/>
</dbReference>
<dbReference type="SFLD" id="SFLDS00003">
    <property type="entry name" value="Haloacid_Dehalogenase"/>
    <property type="match status" value="1"/>
</dbReference>
<keyword evidence="13" id="KW-1185">Reference proteome</keyword>
<dbReference type="NCBIfam" id="TIGR01509">
    <property type="entry name" value="HAD-SF-IA-v3"/>
    <property type="match status" value="1"/>
</dbReference>
<dbReference type="Proteomes" id="UP000013232">
    <property type="component" value="Unassembled WGS sequence"/>
</dbReference>
<evidence type="ECO:0000256" key="10">
    <source>
        <dbReference type="ARBA" id="ARBA00059247"/>
    </source>
</evidence>
<dbReference type="InterPro" id="IPR050155">
    <property type="entry name" value="HAD-like_hydrolase_sf"/>
</dbReference>
<dbReference type="SFLD" id="SFLDG01135">
    <property type="entry name" value="C1.5.6:_HAD__Beta-PGM__Phospha"/>
    <property type="match status" value="1"/>
</dbReference>
<dbReference type="PANTHER" id="PTHR43434">
    <property type="entry name" value="PHOSPHOGLYCOLATE PHOSPHATASE"/>
    <property type="match status" value="1"/>
</dbReference>
<dbReference type="GO" id="GO:0008967">
    <property type="term" value="F:phosphoglycolate phosphatase activity"/>
    <property type="evidence" value="ECO:0007669"/>
    <property type="project" value="UniProtKB-UniRule"/>
</dbReference>
<dbReference type="InterPro" id="IPR023198">
    <property type="entry name" value="PGP-like_dom2"/>
</dbReference>
<evidence type="ECO:0000256" key="9">
    <source>
        <dbReference type="ARBA" id="ARBA00023277"/>
    </source>
</evidence>
<dbReference type="EC" id="3.1.3.18" evidence="5 11"/>
<reference evidence="12 13" key="1">
    <citation type="submission" date="2012-09" db="EMBL/GenBank/DDBJ databases">
        <title>Draft Genome Sequences of 6 Strains from Genus Thauera.</title>
        <authorList>
            <person name="Liu B."/>
            <person name="Shapleigh J.P."/>
            <person name="Frostegard A.H."/>
        </authorList>
    </citation>
    <scope>NUCLEOTIDE SEQUENCE [LARGE SCALE GENOMIC DNA]</scope>
    <source>
        <strain evidence="13">47Lol / DSM 12138</strain>
    </source>
</reference>
<dbReference type="NCBIfam" id="NF009695">
    <property type="entry name" value="PRK13222.1-2"/>
    <property type="match status" value="1"/>
</dbReference>
<accession>N6YXF7</accession>
<organism evidence="12 13">
    <name type="scientific">Thauera linaloolentis (strain DSM 12138 / JCM 21573 / CCUG 41526 / CIP 105981 / IAM 15112 / NBRC 102519 / 47Lol)</name>
    <dbReference type="NCBI Taxonomy" id="1123367"/>
    <lineage>
        <taxon>Bacteria</taxon>
        <taxon>Pseudomonadati</taxon>
        <taxon>Pseudomonadota</taxon>
        <taxon>Betaproteobacteria</taxon>
        <taxon>Rhodocyclales</taxon>
        <taxon>Zoogloeaceae</taxon>
        <taxon>Thauera</taxon>
    </lineage>
</organism>
<dbReference type="EMBL" id="AMXE01000099">
    <property type="protein sequence ID" value="ENO84629.1"/>
    <property type="molecule type" value="Genomic_DNA"/>
</dbReference>
<dbReference type="NCBIfam" id="TIGR01549">
    <property type="entry name" value="HAD-SF-IA-v1"/>
    <property type="match status" value="1"/>
</dbReference>
<evidence type="ECO:0000256" key="1">
    <source>
        <dbReference type="ARBA" id="ARBA00000830"/>
    </source>
</evidence>
<comment type="pathway">
    <text evidence="3 11">Organic acid metabolism; glycolate biosynthesis; glycolate from 2-phosphoglycolate: step 1/1.</text>
</comment>
<dbReference type="InterPro" id="IPR023214">
    <property type="entry name" value="HAD_sf"/>
</dbReference>
<feature type="binding site" evidence="11">
    <location>
        <position position="176"/>
    </location>
    <ligand>
        <name>Mg(2+)</name>
        <dbReference type="ChEBI" id="CHEBI:18420"/>
    </ligand>
</feature>
<evidence type="ECO:0000256" key="2">
    <source>
        <dbReference type="ARBA" id="ARBA00001946"/>
    </source>
</evidence>
<dbReference type="RefSeq" id="WP_004344561.1">
    <property type="nucleotide sequence ID" value="NZ_AMXE01000099.1"/>
</dbReference>
<name>N6YXF7_THAL4</name>
<dbReference type="HAMAP" id="MF_00495">
    <property type="entry name" value="GPH_hydrolase_bact"/>
    <property type="match status" value="1"/>
</dbReference>
<proteinExistence type="inferred from homology"/>
<sequence>MSVVARFTPRAVLFDLDGTLLDTIADLAEAANLMLAELGRPQRGQDEIHRFVGKGIPNLVRRCMTENAAATEAEVDTAVAAFRRHYTVVNGMRAAIYPGVEDTLQGLRARGIRLAVVTNKAEAFTLPLLERMGIAGHFDTVVSGDTLPVKKPDPATLRLACERLGVVPAEALMIGDSANDALAAQGAGMPVLLVTYGYSEGVPVDTIECDGLLSNALQALDHIAPSAPPA</sequence>
<dbReference type="InterPro" id="IPR037512">
    <property type="entry name" value="PGPase_prok"/>
</dbReference>
<comment type="caution">
    <text evidence="12">The sequence shown here is derived from an EMBL/GenBank/DDBJ whole genome shotgun (WGS) entry which is preliminary data.</text>
</comment>
<dbReference type="AlphaFoldDB" id="N6YXF7"/>
<dbReference type="Gene3D" id="1.10.150.240">
    <property type="entry name" value="Putative phosphatase, domain 2"/>
    <property type="match status" value="1"/>
</dbReference>
<dbReference type="FunFam" id="3.40.50.1000:FF:000022">
    <property type="entry name" value="Phosphoglycolate phosphatase"/>
    <property type="match status" value="1"/>
</dbReference>
<feature type="binding site" evidence="11">
    <location>
        <position position="17"/>
    </location>
    <ligand>
        <name>Mg(2+)</name>
        <dbReference type="ChEBI" id="CHEBI:18420"/>
    </ligand>
</feature>
<evidence type="ECO:0000313" key="12">
    <source>
        <dbReference type="EMBL" id="ENO84629.1"/>
    </source>
</evidence>
<dbReference type="CDD" id="cd16417">
    <property type="entry name" value="HAD_PGPase"/>
    <property type="match status" value="1"/>
</dbReference>
<dbReference type="Gene3D" id="3.40.50.1000">
    <property type="entry name" value="HAD superfamily/HAD-like"/>
    <property type="match status" value="1"/>
</dbReference>
<dbReference type="eggNOG" id="COG0546">
    <property type="taxonomic scope" value="Bacteria"/>
</dbReference>
<dbReference type="GO" id="GO:0005829">
    <property type="term" value="C:cytosol"/>
    <property type="evidence" value="ECO:0007669"/>
    <property type="project" value="TreeGrafter"/>
</dbReference>
<evidence type="ECO:0000256" key="7">
    <source>
        <dbReference type="ARBA" id="ARBA00022801"/>
    </source>
</evidence>
<protein>
    <recommendedName>
        <fullName evidence="5 11">Phosphoglycolate phosphatase</fullName>
        <shortName evidence="11">PGP</shortName>
        <shortName evidence="11">PGPase</shortName>
        <ecNumber evidence="5 11">3.1.3.18</ecNumber>
    </recommendedName>
</protein>
<keyword evidence="7 11" id="KW-0378">Hydrolase</keyword>
<evidence type="ECO:0000256" key="3">
    <source>
        <dbReference type="ARBA" id="ARBA00004818"/>
    </source>
</evidence>
<dbReference type="GO" id="GO:0046295">
    <property type="term" value="P:glycolate biosynthetic process"/>
    <property type="evidence" value="ECO:0007669"/>
    <property type="project" value="UniProtKB-UniRule"/>
</dbReference>
<evidence type="ECO:0000256" key="5">
    <source>
        <dbReference type="ARBA" id="ARBA00013078"/>
    </source>
</evidence>
<feature type="active site" description="Nucleophile" evidence="11">
    <location>
        <position position="15"/>
    </location>
</feature>
<dbReference type="InterPro" id="IPR041492">
    <property type="entry name" value="HAD_2"/>
</dbReference>